<dbReference type="EMBL" id="JACXSI010000012">
    <property type="protein sequence ID" value="MBD3108018.1"/>
    <property type="molecule type" value="Genomic_DNA"/>
</dbReference>
<organism evidence="5 6">
    <name type="scientific">Peribacillus faecalis</name>
    <dbReference type="NCBI Taxonomy" id="2772559"/>
    <lineage>
        <taxon>Bacteria</taxon>
        <taxon>Bacillati</taxon>
        <taxon>Bacillota</taxon>
        <taxon>Bacilli</taxon>
        <taxon>Bacillales</taxon>
        <taxon>Bacillaceae</taxon>
        <taxon>Peribacillus</taxon>
    </lineage>
</organism>
<dbReference type="InterPro" id="IPR000792">
    <property type="entry name" value="Tscrpt_reg_LuxR_C"/>
</dbReference>
<dbReference type="PANTHER" id="PTHR44688">
    <property type="entry name" value="DNA-BINDING TRANSCRIPTIONAL ACTIVATOR DEVR_DOSR"/>
    <property type="match status" value="1"/>
</dbReference>
<keyword evidence="1" id="KW-0805">Transcription regulation</keyword>
<evidence type="ECO:0000256" key="2">
    <source>
        <dbReference type="ARBA" id="ARBA00023125"/>
    </source>
</evidence>
<dbReference type="InterPro" id="IPR016032">
    <property type="entry name" value="Sig_transdc_resp-reg_C-effctor"/>
</dbReference>
<evidence type="ECO:0000256" key="1">
    <source>
        <dbReference type="ARBA" id="ARBA00023015"/>
    </source>
</evidence>
<dbReference type="GO" id="GO:0003677">
    <property type="term" value="F:DNA binding"/>
    <property type="evidence" value="ECO:0007669"/>
    <property type="project" value="UniProtKB-KW"/>
</dbReference>
<dbReference type="Gene3D" id="1.10.10.10">
    <property type="entry name" value="Winged helix-like DNA-binding domain superfamily/Winged helix DNA-binding domain"/>
    <property type="match status" value="1"/>
</dbReference>
<keyword evidence="3" id="KW-0804">Transcription</keyword>
<proteinExistence type="predicted"/>
<evidence type="ECO:0000259" key="4">
    <source>
        <dbReference type="PROSITE" id="PS50043"/>
    </source>
</evidence>
<dbReference type="Gene3D" id="3.30.450.40">
    <property type="match status" value="1"/>
</dbReference>
<evidence type="ECO:0000256" key="3">
    <source>
        <dbReference type="ARBA" id="ARBA00023163"/>
    </source>
</evidence>
<dbReference type="SUPFAM" id="SSF46894">
    <property type="entry name" value="C-terminal effector domain of the bipartite response regulators"/>
    <property type="match status" value="1"/>
</dbReference>
<dbReference type="AlphaFoldDB" id="A0A927CUF3"/>
<dbReference type="RefSeq" id="WP_190997556.1">
    <property type="nucleotide sequence ID" value="NZ_JACXSI010000012.1"/>
</dbReference>
<dbReference type="PROSITE" id="PS50043">
    <property type="entry name" value="HTH_LUXR_2"/>
    <property type="match status" value="1"/>
</dbReference>
<dbReference type="PANTHER" id="PTHR44688:SF16">
    <property type="entry name" value="DNA-BINDING TRANSCRIPTIONAL ACTIVATOR DEVR_DOSR"/>
    <property type="match status" value="1"/>
</dbReference>
<keyword evidence="6" id="KW-1185">Reference proteome</keyword>
<dbReference type="InterPro" id="IPR029016">
    <property type="entry name" value="GAF-like_dom_sf"/>
</dbReference>
<keyword evidence="2" id="KW-0238">DNA-binding</keyword>
<dbReference type="Pfam" id="PF00196">
    <property type="entry name" value="GerE"/>
    <property type="match status" value="1"/>
</dbReference>
<sequence length="228" mass="26565">MLSQTLKDYMKDVASIKNAEKQIEMMIRGCIEYFPFQRASLFSFSHINFIGEGVYQIEKDKLSKMSWLKQDIRTFPLVHYAITHNQPLYIKNENLQYTLPPEYEPYFDLTSLAIIPISKQHTVVGCAFIDRYTGKQPFDDQQLKQIFHYFQQLFHSLSHLPQLNPVLSKREIEVLQHLANGYAIKEMASMMNISVFTVRDYLTAAIRKLGVNHRSHAVAEGFRKGILK</sequence>
<gene>
    <name evidence="5" type="ORF">IEO70_06530</name>
</gene>
<accession>A0A927CUF3</accession>
<dbReference type="SMART" id="SM00421">
    <property type="entry name" value="HTH_LUXR"/>
    <property type="match status" value="1"/>
</dbReference>
<dbReference type="GO" id="GO:0045892">
    <property type="term" value="P:negative regulation of DNA-templated transcription"/>
    <property type="evidence" value="ECO:0007669"/>
    <property type="project" value="UniProtKB-ARBA"/>
</dbReference>
<dbReference type="PRINTS" id="PR00038">
    <property type="entry name" value="HTHLUXR"/>
</dbReference>
<dbReference type="CDD" id="cd06170">
    <property type="entry name" value="LuxR_C_like"/>
    <property type="match status" value="1"/>
</dbReference>
<reference evidence="5" key="1">
    <citation type="submission" date="2020-09" db="EMBL/GenBank/DDBJ databases">
        <title>Bacillus faecalis sp. nov., a moderately halophilic bacterium isolated from cow faeces.</title>
        <authorList>
            <person name="Jiang L."/>
            <person name="Lee J."/>
        </authorList>
    </citation>
    <scope>NUCLEOTIDE SEQUENCE</scope>
    <source>
        <strain evidence="5">AGMB 02131</strain>
    </source>
</reference>
<comment type="caution">
    <text evidence="5">The sequence shown here is derived from an EMBL/GenBank/DDBJ whole genome shotgun (WGS) entry which is preliminary data.</text>
</comment>
<evidence type="ECO:0000313" key="6">
    <source>
        <dbReference type="Proteomes" id="UP000602076"/>
    </source>
</evidence>
<name>A0A927CUF3_9BACI</name>
<feature type="domain" description="HTH luxR-type" evidence="4">
    <location>
        <begin position="160"/>
        <end position="225"/>
    </location>
</feature>
<dbReference type="SUPFAM" id="SSF55781">
    <property type="entry name" value="GAF domain-like"/>
    <property type="match status" value="1"/>
</dbReference>
<dbReference type="Proteomes" id="UP000602076">
    <property type="component" value="Unassembled WGS sequence"/>
</dbReference>
<evidence type="ECO:0000313" key="5">
    <source>
        <dbReference type="EMBL" id="MBD3108018.1"/>
    </source>
</evidence>
<protein>
    <submittedName>
        <fullName evidence="5">Response regulator transcription factor</fullName>
    </submittedName>
</protein>
<dbReference type="InterPro" id="IPR036388">
    <property type="entry name" value="WH-like_DNA-bd_sf"/>
</dbReference>